<dbReference type="PANTHER" id="PTHR43065:SF46">
    <property type="entry name" value="C4-DICARBOXYLATE TRANSPORT SENSOR PROTEIN DCTB"/>
    <property type="match status" value="1"/>
</dbReference>
<evidence type="ECO:0000256" key="6">
    <source>
        <dbReference type="ARBA" id="ARBA00023012"/>
    </source>
</evidence>
<proteinExistence type="predicted"/>
<name>A0A3B1CUS0_9ZZZZ</name>
<dbReference type="InterPro" id="IPR005467">
    <property type="entry name" value="His_kinase_dom"/>
</dbReference>
<keyword evidence="5" id="KW-0067">ATP-binding</keyword>
<dbReference type="SUPFAM" id="SSF47384">
    <property type="entry name" value="Homodimeric domain of signal transducing histidine kinase"/>
    <property type="match status" value="1"/>
</dbReference>
<feature type="domain" description="PAS" evidence="8">
    <location>
        <begin position="263"/>
        <end position="309"/>
    </location>
</feature>
<evidence type="ECO:0000259" key="9">
    <source>
        <dbReference type="PROSITE" id="PS50113"/>
    </source>
</evidence>
<dbReference type="InterPro" id="IPR035965">
    <property type="entry name" value="PAS-like_dom_sf"/>
</dbReference>
<evidence type="ECO:0000256" key="1">
    <source>
        <dbReference type="ARBA" id="ARBA00022553"/>
    </source>
</evidence>
<evidence type="ECO:0000256" key="2">
    <source>
        <dbReference type="ARBA" id="ARBA00022679"/>
    </source>
</evidence>
<feature type="domain" description="PAC" evidence="9">
    <location>
        <begin position="214"/>
        <end position="266"/>
    </location>
</feature>
<dbReference type="SMART" id="SM00091">
    <property type="entry name" value="PAS"/>
    <property type="match status" value="3"/>
</dbReference>
<dbReference type="SMART" id="SM00387">
    <property type="entry name" value="HATPase_c"/>
    <property type="match status" value="1"/>
</dbReference>
<dbReference type="Gene3D" id="1.10.287.130">
    <property type="match status" value="1"/>
</dbReference>
<dbReference type="Pfam" id="PF00512">
    <property type="entry name" value="HisKA"/>
    <property type="match status" value="1"/>
</dbReference>
<dbReference type="Pfam" id="PF00989">
    <property type="entry name" value="PAS"/>
    <property type="match status" value="1"/>
</dbReference>
<dbReference type="FunFam" id="3.30.450.20:FF:000060">
    <property type="entry name" value="Sensor protein FixL"/>
    <property type="match status" value="1"/>
</dbReference>
<dbReference type="NCBIfam" id="TIGR00229">
    <property type="entry name" value="sensory_box"/>
    <property type="match status" value="3"/>
</dbReference>
<dbReference type="InterPro" id="IPR000014">
    <property type="entry name" value="PAS"/>
</dbReference>
<dbReference type="SMART" id="SM00388">
    <property type="entry name" value="HisKA"/>
    <property type="match status" value="1"/>
</dbReference>
<dbReference type="SUPFAM" id="SSF55874">
    <property type="entry name" value="ATPase domain of HSP90 chaperone/DNA topoisomerase II/histidine kinase"/>
    <property type="match status" value="1"/>
</dbReference>
<reference evidence="10" key="1">
    <citation type="submission" date="2018-06" db="EMBL/GenBank/DDBJ databases">
        <authorList>
            <person name="Zhirakovskaya E."/>
        </authorList>
    </citation>
    <scope>NUCLEOTIDE SEQUENCE</scope>
</reference>
<evidence type="ECO:0000256" key="5">
    <source>
        <dbReference type="ARBA" id="ARBA00022840"/>
    </source>
</evidence>
<dbReference type="Pfam" id="PF02518">
    <property type="entry name" value="HATPase_c"/>
    <property type="match status" value="1"/>
</dbReference>
<keyword evidence="3" id="KW-0547">Nucleotide-binding</keyword>
<dbReference type="InterPro" id="IPR036097">
    <property type="entry name" value="HisK_dim/P_sf"/>
</dbReference>
<dbReference type="InterPro" id="IPR003661">
    <property type="entry name" value="HisK_dim/P_dom"/>
</dbReference>
<keyword evidence="6" id="KW-0902">Two-component regulatory system</keyword>
<dbReference type="GO" id="GO:0006355">
    <property type="term" value="P:regulation of DNA-templated transcription"/>
    <property type="evidence" value="ECO:0007669"/>
    <property type="project" value="InterPro"/>
</dbReference>
<keyword evidence="1" id="KW-0597">Phosphoprotein</keyword>
<dbReference type="PROSITE" id="PS50113">
    <property type="entry name" value="PAC"/>
    <property type="match status" value="3"/>
</dbReference>
<feature type="domain" description="PAC" evidence="9">
    <location>
        <begin position="89"/>
        <end position="139"/>
    </location>
</feature>
<dbReference type="InterPro" id="IPR036890">
    <property type="entry name" value="HATPase_C_sf"/>
</dbReference>
<accession>A0A3B1CUS0</accession>
<dbReference type="EMBL" id="UOGA01000232">
    <property type="protein sequence ID" value="VAX22875.1"/>
    <property type="molecule type" value="Genomic_DNA"/>
</dbReference>
<evidence type="ECO:0000259" key="7">
    <source>
        <dbReference type="PROSITE" id="PS50109"/>
    </source>
</evidence>
<dbReference type="AlphaFoldDB" id="A0A3B1CUS0"/>
<dbReference type="CDD" id="cd00082">
    <property type="entry name" value="HisKA"/>
    <property type="match status" value="1"/>
</dbReference>
<feature type="domain" description="PAS" evidence="8">
    <location>
        <begin position="140"/>
        <end position="185"/>
    </location>
</feature>
<dbReference type="InterPro" id="IPR000700">
    <property type="entry name" value="PAS-assoc_C"/>
</dbReference>
<feature type="domain" description="Histidine kinase" evidence="7">
    <location>
        <begin position="408"/>
        <end position="626"/>
    </location>
</feature>
<dbReference type="InterPro" id="IPR001610">
    <property type="entry name" value="PAC"/>
</dbReference>
<dbReference type="PANTHER" id="PTHR43065">
    <property type="entry name" value="SENSOR HISTIDINE KINASE"/>
    <property type="match status" value="1"/>
</dbReference>
<evidence type="ECO:0000313" key="10">
    <source>
        <dbReference type="EMBL" id="VAX22875.1"/>
    </source>
</evidence>
<protein>
    <submittedName>
        <fullName evidence="10">Diguanylate cyclase/phosphodiesterase (GGDEF &amp; EAL domains) with PAS/PAC sensor(S)</fullName>
    </submittedName>
</protein>
<evidence type="ECO:0000256" key="3">
    <source>
        <dbReference type="ARBA" id="ARBA00022741"/>
    </source>
</evidence>
<dbReference type="Pfam" id="PF13426">
    <property type="entry name" value="PAS_9"/>
    <property type="match status" value="2"/>
</dbReference>
<feature type="domain" description="PAS" evidence="8">
    <location>
        <begin position="12"/>
        <end position="82"/>
    </location>
</feature>
<dbReference type="InterPro" id="IPR004358">
    <property type="entry name" value="Sig_transdc_His_kin-like_C"/>
</dbReference>
<evidence type="ECO:0000259" key="8">
    <source>
        <dbReference type="PROSITE" id="PS50112"/>
    </source>
</evidence>
<dbReference type="Gene3D" id="3.30.565.10">
    <property type="entry name" value="Histidine kinase-like ATPase, C-terminal domain"/>
    <property type="match status" value="1"/>
</dbReference>
<dbReference type="GO" id="GO:0000155">
    <property type="term" value="F:phosphorelay sensor kinase activity"/>
    <property type="evidence" value="ECO:0007669"/>
    <property type="project" value="InterPro"/>
</dbReference>
<dbReference type="Gene3D" id="3.30.450.20">
    <property type="entry name" value="PAS domain"/>
    <property type="match status" value="3"/>
</dbReference>
<dbReference type="PROSITE" id="PS50109">
    <property type="entry name" value="HIS_KIN"/>
    <property type="match status" value="1"/>
</dbReference>
<keyword evidence="4" id="KW-0418">Kinase</keyword>
<dbReference type="SMART" id="SM00086">
    <property type="entry name" value="PAC"/>
    <property type="match status" value="3"/>
</dbReference>
<dbReference type="InterPro" id="IPR003594">
    <property type="entry name" value="HATPase_dom"/>
</dbReference>
<gene>
    <name evidence="10" type="ORF">MNBD_NITROSPINAE04-703</name>
</gene>
<dbReference type="InterPro" id="IPR013767">
    <property type="entry name" value="PAS_fold"/>
</dbReference>
<dbReference type="SUPFAM" id="SSF55785">
    <property type="entry name" value="PYP-like sensor domain (PAS domain)"/>
    <property type="match status" value="3"/>
</dbReference>
<dbReference type="CDD" id="cd00130">
    <property type="entry name" value="PAS"/>
    <property type="match status" value="3"/>
</dbReference>
<organism evidence="10">
    <name type="scientific">hydrothermal vent metagenome</name>
    <dbReference type="NCBI Taxonomy" id="652676"/>
    <lineage>
        <taxon>unclassified sequences</taxon>
        <taxon>metagenomes</taxon>
        <taxon>ecological metagenomes</taxon>
    </lineage>
</organism>
<evidence type="ECO:0000256" key="4">
    <source>
        <dbReference type="ARBA" id="ARBA00022777"/>
    </source>
</evidence>
<feature type="domain" description="PAC" evidence="9">
    <location>
        <begin position="336"/>
        <end position="388"/>
    </location>
</feature>
<dbReference type="PROSITE" id="PS50112">
    <property type="entry name" value="PAS"/>
    <property type="match status" value="3"/>
</dbReference>
<dbReference type="GO" id="GO:0005524">
    <property type="term" value="F:ATP binding"/>
    <property type="evidence" value="ECO:0007669"/>
    <property type="project" value="UniProtKB-KW"/>
</dbReference>
<keyword evidence="2" id="KW-0808">Transferase</keyword>
<dbReference type="PRINTS" id="PR00344">
    <property type="entry name" value="BCTRLSENSOR"/>
</dbReference>
<sequence length="630" mass="70493">MARLRYKTFRGNESYVRAVVDNALDAIITINEKGFIESFNPAAQRIFGYSLEEALGANISLLMPEPYKSQHDDYIKRYLKTGKSRFLGVPREVLAMRKNGSVFTAGISASEMRVGSQRQFIGVMRDITDRKQDEEKLRNAHMEIERLFSAISEILIGVDQEQRISRWNKAAEETFGISEIDVLGKLFTECGVKWDWEKALALSSKCMRKSGKACSAELAYQKLGGENSYLRITINPIITEFGRFNGFLLHGNDITEQKKSEDQLNLASTVYEYALDGIIVTDGDAVIRSVNPAFTQITGYTAKEAIGENPRILKSGRQDEDFYQQMWASLKEKGQWKGEIWNKRKNGEVYPEWLAITAIKDISGKTVKYISVFRDTTEIKRAEEELLKQSERLSQAEKLAAIGELASGVAHELNQPLNHINITCQLLNKIAEKKKIDKSGLLEEVRVISENVERAVEIIKNLRDFSRKESSEIYPVNVGKAIRNSIKMFGSQLKVRNISLIVEIPPGRIMVIGAANRLSQVIINLIANARDAFDTIEDDRQKKILIKVEDSADEAVITVKDSGPGIPDAIKKEIFNPFFTTKPPGKGTGIGLSIVYKIIQEFGGKLEVESQEGSGAAMILTLLKPPGGVQ</sequence>